<name>A0ABU5RNR5_9CYAN</name>
<dbReference type="Pfam" id="PF03435">
    <property type="entry name" value="Sacchrp_dh_NADP"/>
    <property type="match status" value="1"/>
</dbReference>
<evidence type="ECO:0000313" key="3">
    <source>
        <dbReference type="Proteomes" id="UP001304461"/>
    </source>
</evidence>
<dbReference type="EMBL" id="JAYGHX010000001">
    <property type="protein sequence ID" value="MEA5389728.1"/>
    <property type="molecule type" value="Genomic_DNA"/>
</dbReference>
<dbReference type="SUPFAM" id="SSF51735">
    <property type="entry name" value="NAD(P)-binding Rossmann-fold domains"/>
    <property type="match status" value="1"/>
</dbReference>
<dbReference type="InterPro" id="IPR005097">
    <property type="entry name" value="Sacchrp_dh_NADP-bd"/>
</dbReference>
<evidence type="ECO:0000259" key="1">
    <source>
        <dbReference type="Pfam" id="PF03435"/>
    </source>
</evidence>
<comment type="caution">
    <text evidence="2">The sequence shown here is derived from an EMBL/GenBank/DDBJ whole genome shotgun (WGS) entry which is preliminary data.</text>
</comment>
<feature type="domain" description="Saccharopine dehydrogenase NADP binding" evidence="1">
    <location>
        <begin position="16"/>
        <end position="134"/>
    </location>
</feature>
<dbReference type="Gene3D" id="3.40.50.720">
    <property type="entry name" value="NAD(P)-binding Rossmann-like Domain"/>
    <property type="match status" value="1"/>
</dbReference>
<dbReference type="Proteomes" id="UP001304461">
    <property type="component" value="Unassembled WGS sequence"/>
</dbReference>
<accession>A0ABU5RNR5</accession>
<sequence>MPESPGEAVAPSSARVLLYGATGFSGRLLTECLQAQGIDVVLAGRNRARLVEMARRWNLDWRVFTLDDPAQLEASLEAIHVVLHAAGPFERTALPMISACIRTGTHYLDLAGEWPVFQQAMDLGDRAAGHGVMLMPGIGFSIVASDCLLAMARARFPEAVALRLALSAPDVMSRGTFRSLMGLTSATAMVRRQGVPTAVPAGSLSRCFDFGTGLRKAVAVTWPDVVISQVTEGIASLEVYAQADWPVAFAYRAGSGLAPLHQSALGQRLLDLVSHGWPEAPSAAQRERSGFTLVVEAEDRWRRCRSLRIRTPDGYAVTGATATAIVGRVLKGHVAPGFQSPAHLYGASLLEACGCVLRVG</sequence>
<dbReference type="RefSeq" id="WP_323303866.1">
    <property type="nucleotide sequence ID" value="NZ_JAYGHX010000001.1"/>
</dbReference>
<evidence type="ECO:0000313" key="2">
    <source>
        <dbReference type="EMBL" id="MEA5389728.1"/>
    </source>
</evidence>
<organism evidence="2 3">
    <name type="scientific">Cyanobium gracile UHCC 0139</name>
    <dbReference type="NCBI Taxonomy" id="3110308"/>
    <lineage>
        <taxon>Bacteria</taxon>
        <taxon>Bacillati</taxon>
        <taxon>Cyanobacteriota</taxon>
        <taxon>Cyanophyceae</taxon>
        <taxon>Synechococcales</taxon>
        <taxon>Prochlorococcaceae</taxon>
        <taxon>Cyanobium</taxon>
    </lineage>
</organism>
<gene>
    <name evidence="2" type="ORF">VB738_00510</name>
</gene>
<reference evidence="2 3" key="1">
    <citation type="submission" date="2023-12" db="EMBL/GenBank/DDBJ databases">
        <title>Baltic Sea Cyanobacteria.</title>
        <authorList>
            <person name="Delbaje E."/>
            <person name="Fewer D.P."/>
            <person name="Shishido T.K."/>
        </authorList>
    </citation>
    <scope>NUCLEOTIDE SEQUENCE [LARGE SCALE GENOMIC DNA]</scope>
    <source>
        <strain evidence="2 3">UHCC 0139</strain>
    </source>
</reference>
<keyword evidence="3" id="KW-1185">Reference proteome</keyword>
<proteinExistence type="predicted"/>
<dbReference type="PANTHER" id="PTHR43781:SF1">
    <property type="entry name" value="SACCHAROPINE DEHYDROGENASE"/>
    <property type="match status" value="1"/>
</dbReference>
<protein>
    <submittedName>
        <fullName evidence="2">Saccharopine dehydrogenase NADP-binding domain-containing protein</fullName>
    </submittedName>
</protein>
<dbReference type="InterPro" id="IPR036291">
    <property type="entry name" value="NAD(P)-bd_dom_sf"/>
</dbReference>
<dbReference type="PANTHER" id="PTHR43781">
    <property type="entry name" value="SACCHAROPINE DEHYDROGENASE"/>
    <property type="match status" value="1"/>
</dbReference>